<protein>
    <submittedName>
        <fullName evidence="1">Uncharacterized protein</fullName>
    </submittedName>
</protein>
<accession>A0A367PBN7</accession>
<dbReference type="EMBL" id="QDHA01000078">
    <property type="protein sequence ID" value="RCJ05280.1"/>
    <property type="molecule type" value="Genomic_DNA"/>
</dbReference>
<name>A0A367PBN7_CUPNE</name>
<evidence type="ECO:0000313" key="1">
    <source>
        <dbReference type="EMBL" id="RCJ05280.1"/>
    </source>
</evidence>
<evidence type="ECO:0000313" key="2">
    <source>
        <dbReference type="Proteomes" id="UP000253501"/>
    </source>
</evidence>
<dbReference type="Proteomes" id="UP000253501">
    <property type="component" value="Unassembled WGS sequence"/>
</dbReference>
<gene>
    <name evidence="1" type="ORF">DDK22_27485</name>
</gene>
<organism evidence="1 2">
    <name type="scientific">Cupriavidus necator</name>
    <name type="common">Alcaligenes eutrophus</name>
    <name type="synonym">Ralstonia eutropha</name>
    <dbReference type="NCBI Taxonomy" id="106590"/>
    <lineage>
        <taxon>Bacteria</taxon>
        <taxon>Pseudomonadati</taxon>
        <taxon>Pseudomonadota</taxon>
        <taxon>Betaproteobacteria</taxon>
        <taxon>Burkholderiales</taxon>
        <taxon>Burkholderiaceae</taxon>
        <taxon>Cupriavidus</taxon>
    </lineage>
</organism>
<comment type="caution">
    <text evidence="1">The sequence shown here is derived from an EMBL/GenBank/DDBJ whole genome shotgun (WGS) entry which is preliminary data.</text>
</comment>
<reference evidence="1 2" key="1">
    <citation type="submission" date="2018-04" db="EMBL/GenBank/DDBJ databases">
        <title>Cupriavidus necator CR12 genome sequencing and assembly.</title>
        <authorList>
            <person name="Ben Fekih I."/>
            <person name="Mazhar H.S."/>
            <person name="Bello S.K."/>
            <person name="Rensing C."/>
        </authorList>
    </citation>
    <scope>NUCLEOTIDE SEQUENCE [LARGE SCALE GENOMIC DNA]</scope>
    <source>
        <strain evidence="1 2">CR12</strain>
    </source>
</reference>
<dbReference type="AlphaFoldDB" id="A0A367PBN7"/>
<sequence length="78" mass="9198">MMESDFDIARYIWGKTVHFRYYIYNNFGLYAATEPEQSRFQTKDLLVSFISDVFDRYVKLAGSIANLRSAPQRPSPYM</sequence>
<proteinExistence type="predicted"/>